<dbReference type="GO" id="GO:0016567">
    <property type="term" value="P:protein ubiquitination"/>
    <property type="evidence" value="ECO:0007669"/>
    <property type="project" value="UniProtKB-UniPathway"/>
</dbReference>
<organism evidence="4 5">
    <name type="scientific">Pseudomicrostroma glucosiphilum</name>
    <dbReference type="NCBI Taxonomy" id="1684307"/>
    <lineage>
        <taxon>Eukaryota</taxon>
        <taxon>Fungi</taxon>
        <taxon>Dikarya</taxon>
        <taxon>Basidiomycota</taxon>
        <taxon>Ustilaginomycotina</taxon>
        <taxon>Exobasidiomycetes</taxon>
        <taxon>Microstromatales</taxon>
        <taxon>Microstromatales incertae sedis</taxon>
        <taxon>Pseudomicrostroma</taxon>
    </lineage>
</organism>
<feature type="domain" description="UBA" evidence="3">
    <location>
        <begin position="1354"/>
        <end position="1394"/>
    </location>
</feature>
<dbReference type="PANTHER" id="PTHR45990">
    <property type="entry name" value="DNA REPAIR PROTEIN REV1"/>
    <property type="match status" value="1"/>
</dbReference>
<feature type="compositionally biased region" description="Polar residues" evidence="2">
    <location>
        <begin position="1475"/>
        <end position="1490"/>
    </location>
</feature>
<dbReference type="GO" id="GO:0005634">
    <property type="term" value="C:nucleus"/>
    <property type="evidence" value="ECO:0007669"/>
    <property type="project" value="TreeGrafter"/>
</dbReference>
<sequence>MKITKTPKRLAEASPEVKSLLDKVSAVSDDELPIVLDQVSEWCWPRGDLHYWTGVLNRFDDILAATCKEYDLAKTVHAKEFTTDRKKMLVSILRFSRLLIENCTNRKLYDSYDHLNDLLLCRDIDVLEATIRLILRPAQQYSSQSVGRLGPSISQSRLATLALTWSPRDHGLDMVSMARPDAAIPEELLGVRFQFYRRNTSSGGSQSVGASAAAPEAGPSRSHVVANGATTTPARSSSAVRRDRPTPAASASVASGLVAPSGEQSASAPEEGLTTITIKSVPALNKDPSTILRETVEEYKVPPEDHFELYLKIRLAASMSDPQERQRLLVCRLLAVACYSHITPEPLANVQLFLYEPDIVQKAAALAEVDSGLDEAIKSAALYALDALGRFKSKLSEVLSSVSASVNHGTLLRTLQTIIEQLQQPDCPASEHLIDSLFGLIAFITSTTPGCNMIVGAGLIPLLVQLVNTCRSDVYMAQRTVSRSIGLIDSVVYSFQPSFQWFVDARGLPTFVARVQHEVENDIRHTKARTMEDGLGALYGKLSFGRASLLRSLLKTLSHMMTSSGNADGLRGLIDSSLLDSIKVIMGEREIFGPQILALAINLVSAFIHNEPTSLGIIQERKIPELFFDLVEQDIEAVSDVMGAIPNAIGAICLNEAGLALFNTRNIITPMFAVFTSARHLRVLLDRDNAAMFGSAMDELIRHQPSLKQRVLDAILGVLDRIQELGLSYTPPQDDADEHDRYSLQMVPELLPLPASTSSADNVAAGTTRSLALGDVVMDESDTLRSKEDDVKGNDVIGFMDVTARFLDGFFQSASHCKDFMKSEGPEKLLRFVSLPCLPYNFPTSNTADSLVSLLRFMTEVSPSAVLAAVLKELHRGLTETQDLWDRDPNVSSVASMLAPSNDAALAAANEKFRKLISLNSRLHLLSDVLPSYAFTGPKTPGAFLQVLQAGVSSPQLGQATLTRLGALHSIVTWENILIKATAPSLPKSPPAADATEGALENVDASRAPQPGLPSNLLEDNAGLVEAREAPEPSSPTTRDQLAKDPRIRNSTALRYVLSQLPVSLSSIFSEATRILTPKRSPDPAQRRTAAQVADSIGKSLRVQLVPPESNNESNNLAFITMMIGHLTNVLYDDRSASVVVHTGVLHAFERAGGVEALLSLYQRYVDQLDAHFAQEDAGAKDSNEASLRLGHLCGGLKVSLNLLQNLSASRPLHDAPATQQMTAKDNPSSADQFKPHELLLRLRSVILPPVQATWNKAWLTQVPLSVNRSVMQTLLHILQAEGEDPPKPKVEATTSHGLSSAGSTQANLGGSASALSNFLGGLGGGLSGTLMLGGGPPGANGSSLARRQPVVVAADESRIQLLTDMGFPRGAARHALSRYGNNANAATEYLLAHPEIVGSMANEPEPEPPAAPAATTPEVAPSASSGEAPSGNSRSVDDTPMASVGGSGNVASPSPADSDTAMREAPPDVETDKSGPSTEVGQDENSSLTSLHGTLKTKLDELRKPLAANITIRGLELADHHETLVFDVKDSICIFADDKEKTSNTLKTLLENIHSVQPTAFASTEVATATRLHLMALIFNEQIVLKSFNEELAQMACNVIGALAAGYEQRPEQNKHPKWLASLCLVASAVLGSEEETLEGRKPDKDSVETTEEPVRKPSRFEAEAHAFYELCMRVLAMPETLANEEMLSVYRLLVLLTRNPHIAASLAKRSGVQTLLRPFLTSPAGVKNCQSYLIICLRHVVESRSQLKIAVQQEVRAWFAQARTQVVDATAMMRGLSQAALRDPQIFMEVVKENVEMADFVVAKGSAALKLISLDDTPAAKGGKDSASVTDADHAGDRTLADETFDAPASPTRGHAELDAQMDDLTKSIKDKDGKNSAGQQHTSSDADAVIHFLLSELLRTSRERLALWSQKKARQNVGGNVSPAAANEKPQDHSDMSSNTADAANGTGDKPAAATTDATPEKSTEDQELDSTYFYLCFLMQCLTELTSSYVACKSSFINCSKKRLAAVASATGKDLSSSAGSVPATPKVRTLPGVTTLFLHELVPSGFVERIDDVEESRRRATISNWAMSSIVALTADVGFHTAIKELSPSLISVRKQILDALARALKDAVASNEVIEVRYGRLYALADLCHRLLTARPNGIIGGVKQSEELTLHIAKTMLEKYFVPLLTSALGDVDLNMPTVQSLLDAILRPLDHLTRIAIRAQSKSERVGRAFAEEEEDEEFLDSMDEETLEEREETPDFYRSSALGMHTGEMGTTQDDSMDEDDEEEMEDDEMGEMDYSDSEDRSDLSDESDEDDTDDEDDNMHDAMVEVIDEDRATSSESGEDDELDELEDDGEDEDEEDGWTDDDSADDHSSGESEEDALDFVVGGDGAEGSHPLHGPYDGLGWDDPEEGDLLEPVDVGGDEDDEDENETEDGNMFEEDNYEEDELDLLQDVGTTARHIPSHDRFGANWSWANVAPGGGRGGATGPIGAAALPPTFFLGPVGPEGAGTGADDGFAGNPAAGNRRPRPRAPPLVNTDPASHPLLDDQREILNQRQASRRSRRAGHSSGYQDWAQSIDELIGGGAIELFDAIFGRGAGGGGALPGPGGAHGGEAEIRIEMATGQGAPHMQITGPFGATDNPALAGIVNRLPAGANARLPTRHHFRRTLTGVPEQRHSDPVAAVHSFRPASTMSRWTDEERIVFGELAPEHSSRLRNHVVNALMPKWKESSSATAKQQQQKGELAEVTNERNRILEELNQIRDRLARNRTEVTDLRDEVARQRGSQDDQDDQSRATEASASAPRATSTATGQEDVEMTESSQQQQPTAQAQAQAEGSDANSQPHLELASLQQGLRDLDSAIAQTGAEFERPEADSTEQPDPSAAAAETTESAAPAREMFSINGREVDITDLGIDREVLDALPEEMQEEVVSQALREHRAATVPGQEETSISPEFLDALPPELRAEVLEQEAAERAQTRREQAAAQARSATDAAAAGAPAATTSRQQQDGANAGSAEQRPPSAGLAGGLTLGRPTPRGADGEDFPGWLRTRTAEDFSRRLASMAQHRRQAGGEAGQNAGSGADKGPPRDAIQLLDSNGIAALIRLLFFPTLNARQSGLHKVLANLSQNSKTRTEILSMLLRILSEGSTDVTAVDRSYASMSARAQGNTPGKPPVKRSTSMGVLQLSQAGGSNTGSAVAPLSRAGEEAPFLIASRSIETLLHLTSSNDQAALYFLREDPRMIKKNKGKEKEKGSAPVNILLGLLEKPSILGNAQVVDSLIALLNTVTKPIPGLAAQAEKDKKAEEEAAAAEAAKKGSEEAGPEVPGPSTTTEAPAVPTASVDSKAPEQDAKEDKDKDATALVATKPPQVAKERLAAVVRPLATAISSKGFQHTLAVASHLASIDSDSRQAVTEALQREATAATAVLSENLDMLLATLPPKKTAEEEEADEKAAQQQQQQRASGDVDVDGGQSESQPRVDRKRITSSALPLLASPASAQARLLRSLRAIEWLHGGR</sequence>
<dbReference type="Gene3D" id="1.10.8.10">
    <property type="entry name" value="DNA helicase RuvA subunit, C-terminal domain"/>
    <property type="match status" value="1"/>
</dbReference>
<dbReference type="GeneID" id="37015541"/>
<dbReference type="RefSeq" id="XP_025349314.1">
    <property type="nucleotide sequence ID" value="XM_025493807.1"/>
</dbReference>
<dbReference type="Pfam" id="PF00627">
    <property type="entry name" value="UBA"/>
    <property type="match status" value="1"/>
</dbReference>
<evidence type="ECO:0000256" key="1">
    <source>
        <dbReference type="ARBA" id="ARBA00022679"/>
    </source>
</evidence>
<feature type="region of interest" description="Disordered" evidence="2">
    <location>
        <begin position="1637"/>
        <end position="1657"/>
    </location>
</feature>
<feature type="compositionally biased region" description="Low complexity" evidence="2">
    <location>
        <begin position="2807"/>
        <end position="2819"/>
    </location>
</feature>
<evidence type="ECO:0000256" key="2">
    <source>
        <dbReference type="SAM" id="MobiDB-lite"/>
    </source>
</evidence>
<dbReference type="SMART" id="SM00165">
    <property type="entry name" value="UBA"/>
    <property type="match status" value="1"/>
</dbReference>
<feature type="compositionally biased region" description="Acidic residues" evidence="2">
    <location>
        <begin position="2327"/>
        <end position="2355"/>
    </location>
</feature>
<dbReference type="STRING" id="1684307.A0A316UBC2"/>
<feature type="region of interest" description="Disordered" evidence="2">
    <location>
        <begin position="3280"/>
        <end position="3348"/>
    </location>
</feature>
<feature type="region of interest" description="Disordered" evidence="2">
    <location>
        <begin position="2214"/>
        <end position="2430"/>
    </location>
</feature>
<dbReference type="InterPro" id="IPR016024">
    <property type="entry name" value="ARM-type_fold"/>
</dbReference>
<accession>A0A316UBC2</accession>
<feature type="compositionally biased region" description="Low complexity" evidence="2">
    <location>
        <begin position="247"/>
        <end position="262"/>
    </location>
</feature>
<feature type="compositionally biased region" description="Basic and acidic residues" evidence="2">
    <location>
        <begin position="3327"/>
        <end position="3341"/>
    </location>
</feature>
<evidence type="ECO:0000313" key="4">
    <source>
        <dbReference type="EMBL" id="PWN22154.1"/>
    </source>
</evidence>
<feature type="compositionally biased region" description="Basic and acidic residues" evidence="2">
    <location>
        <begin position="2950"/>
        <end position="2966"/>
    </location>
</feature>
<dbReference type="GO" id="GO:0003887">
    <property type="term" value="F:DNA-directed DNA polymerase activity"/>
    <property type="evidence" value="ECO:0007669"/>
    <property type="project" value="TreeGrafter"/>
</dbReference>
<gene>
    <name evidence="4" type="ORF">BCV69DRAFT_292694</name>
</gene>
<feature type="compositionally biased region" description="Acidic residues" evidence="2">
    <location>
        <begin position="2264"/>
        <end position="2286"/>
    </location>
</feature>
<feature type="region of interest" description="Disordered" evidence="2">
    <location>
        <begin position="985"/>
        <end position="1018"/>
    </location>
</feature>
<feature type="region of interest" description="Disordered" evidence="2">
    <location>
        <begin position="3419"/>
        <end position="3472"/>
    </location>
</feature>
<dbReference type="InterPro" id="IPR015940">
    <property type="entry name" value="UBA"/>
</dbReference>
<dbReference type="OrthoDB" id="8068875at2759"/>
<feature type="compositionally biased region" description="Acidic residues" evidence="2">
    <location>
        <begin position="2220"/>
        <end position="2243"/>
    </location>
</feature>
<feature type="compositionally biased region" description="Low complexity" evidence="2">
    <location>
        <begin position="201"/>
        <end position="220"/>
    </location>
</feature>
<feature type="compositionally biased region" description="Low complexity" evidence="2">
    <location>
        <begin position="1413"/>
        <end position="1434"/>
    </location>
</feature>
<dbReference type="GO" id="GO:0070987">
    <property type="term" value="P:error-free translesion synthesis"/>
    <property type="evidence" value="ECO:0007669"/>
    <property type="project" value="TreeGrafter"/>
</dbReference>
<dbReference type="InterPro" id="IPR025527">
    <property type="entry name" value="HUWE1/Rev1_UBM"/>
</dbReference>
<feature type="region of interest" description="Disordered" evidence="2">
    <location>
        <begin position="2950"/>
        <end position="3031"/>
    </location>
</feature>
<dbReference type="PROSITE" id="PS50030">
    <property type="entry name" value="UBA"/>
    <property type="match status" value="1"/>
</dbReference>
<evidence type="ECO:0000313" key="5">
    <source>
        <dbReference type="Proteomes" id="UP000245942"/>
    </source>
</evidence>
<feature type="compositionally biased region" description="Polar residues" evidence="2">
    <location>
        <begin position="228"/>
        <end position="239"/>
    </location>
</feature>
<proteinExistence type="predicted"/>
<feature type="compositionally biased region" description="Acidic residues" evidence="2">
    <location>
        <begin position="2391"/>
        <end position="2430"/>
    </location>
</feature>
<keyword evidence="1" id="KW-0808">Transferase</keyword>
<feature type="compositionally biased region" description="Low complexity" evidence="2">
    <location>
        <begin position="2499"/>
        <end position="2510"/>
    </location>
</feature>
<feature type="compositionally biased region" description="Basic and acidic residues" evidence="2">
    <location>
        <begin position="2760"/>
        <end position="2779"/>
    </location>
</feature>
<dbReference type="Pfam" id="PF14377">
    <property type="entry name" value="UBM"/>
    <property type="match status" value="2"/>
</dbReference>
<feature type="region of interest" description="Disordered" evidence="2">
    <location>
        <begin position="2760"/>
        <end position="2827"/>
    </location>
</feature>
<feature type="compositionally biased region" description="Polar residues" evidence="2">
    <location>
        <begin position="1293"/>
        <end position="1305"/>
    </location>
</feature>
<reference evidence="4 5" key="1">
    <citation type="journal article" date="2018" name="Mol. Biol. Evol.">
        <title>Broad Genomic Sampling Reveals a Smut Pathogenic Ancestry of the Fungal Clade Ustilaginomycotina.</title>
        <authorList>
            <person name="Kijpornyongpan T."/>
            <person name="Mondo S.J."/>
            <person name="Barry K."/>
            <person name="Sandor L."/>
            <person name="Lee J."/>
            <person name="Lipzen A."/>
            <person name="Pangilinan J."/>
            <person name="LaButti K."/>
            <person name="Hainaut M."/>
            <person name="Henrissat B."/>
            <person name="Grigoriev I.V."/>
            <person name="Spatafora J.W."/>
            <person name="Aime M.C."/>
        </authorList>
    </citation>
    <scope>NUCLEOTIDE SEQUENCE [LARGE SCALE GENOMIC DNA]</scope>
    <source>
        <strain evidence="4 5">MCA 4718</strain>
    </source>
</reference>
<feature type="compositionally biased region" description="Basic and acidic residues" evidence="2">
    <location>
        <begin position="1639"/>
        <end position="1657"/>
    </location>
</feature>
<dbReference type="InterPro" id="IPR010309">
    <property type="entry name" value="E3_Ub_ligase_DUF908"/>
</dbReference>
<dbReference type="InterPro" id="IPR009060">
    <property type="entry name" value="UBA-like_sf"/>
</dbReference>
<dbReference type="CDD" id="cd14297">
    <property type="entry name" value="UBA2_spUBP14_like"/>
    <property type="match status" value="1"/>
</dbReference>
<dbReference type="GO" id="GO:0042276">
    <property type="term" value="P:error-prone translesion synthesis"/>
    <property type="evidence" value="ECO:0007669"/>
    <property type="project" value="TreeGrafter"/>
</dbReference>
<feature type="region of interest" description="Disordered" evidence="2">
    <location>
        <begin position="201"/>
        <end position="271"/>
    </location>
</feature>
<dbReference type="Pfam" id="PF06012">
    <property type="entry name" value="DUF908"/>
    <property type="match status" value="1"/>
</dbReference>
<feature type="region of interest" description="Disordered" evidence="2">
    <location>
        <begin position="2914"/>
        <end position="2938"/>
    </location>
</feature>
<feature type="region of interest" description="Disordered" evidence="2">
    <location>
        <begin position="2488"/>
        <end position="2532"/>
    </location>
</feature>
<name>A0A316UBC2_9BASI</name>
<dbReference type="SUPFAM" id="SSF48371">
    <property type="entry name" value="ARM repeat"/>
    <property type="match status" value="1"/>
</dbReference>
<feature type="compositionally biased region" description="Low complexity" evidence="2">
    <location>
        <begin position="2866"/>
        <end position="2880"/>
    </location>
</feature>
<keyword evidence="5" id="KW-1185">Reference proteome</keyword>
<dbReference type="GO" id="GO:0017125">
    <property type="term" value="F:deoxycytidyl transferase activity"/>
    <property type="evidence" value="ECO:0007669"/>
    <property type="project" value="TreeGrafter"/>
</dbReference>
<feature type="region of interest" description="Disordered" evidence="2">
    <location>
        <begin position="1281"/>
        <end position="1305"/>
    </location>
</feature>
<feature type="compositionally biased region" description="Basic and acidic residues" evidence="2">
    <location>
        <begin position="2309"/>
        <end position="2323"/>
    </location>
</feature>
<feature type="region of interest" description="Disordered" evidence="2">
    <location>
        <begin position="1027"/>
        <end position="1046"/>
    </location>
</feature>
<dbReference type="Pfam" id="PF06025">
    <property type="entry name" value="DUF913"/>
    <property type="match status" value="1"/>
</dbReference>
<protein>
    <submittedName>
        <fullName evidence="4">DUF913-domain-containing protein</fullName>
    </submittedName>
</protein>
<feature type="compositionally biased region" description="Low complexity" evidence="2">
    <location>
        <begin position="2780"/>
        <end position="2795"/>
    </location>
</feature>
<feature type="region of interest" description="Disordered" evidence="2">
    <location>
        <begin position="2851"/>
        <end position="2886"/>
    </location>
</feature>
<evidence type="ECO:0000259" key="3">
    <source>
        <dbReference type="PROSITE" id="PS50030"/>
    </source>
</evidence>
<feature type="region of interest" description="Disordered" evidence="2">
    <location>
        <begin position="1915"/>
        <end position="1968"/>
    </location>
</feature>
<feature type="region of interest" description="Disordered" evidence="2">
    <location>
        <begin position="3046"/>
        <end position="3074"/>
    </location>
</feature>
<feature type="compositionally biased region" description="Low complexity" evidence="2">
    <location>
        <begin position="2967"/>
        <end position="2987"/>
    </location>
</feature>
<dbReference type="PANTHER" id="PTHR45990:SF1">
    <property type="entry name" value="DNA REPAIR PROTEIN REV1"/>
    <property type="match status" value="1"/>
</dbReference>
<dbReference type="InterPro" id="IPR010314">
    <property type="entry name" value="E3_Ub_ligase_DUF913"/>
</dbReference>
<dbReference type="SUPFAM" id="SSF46934">
    <property type="entry name" value="UBA-like"/>
    <property type="match status" value="1"/>
</dbReference>
<feature type="compositionally biased region" description="Acidic residues" evidence="2">
    <location>
        <begin position="2294"/>
        <end position="2308"/>
    </location>
</feature>
<feature type="compositionally biased region" description="Low complexity" evidence="2">
    <location>
        <begin position="1949"/>
        <end position="1961"/>
    </location>
</feature>
<feature type="region of interest" description="Disordered" evidence="2">
    <location>
        <begin position="1400"/>
        <end position="1490"/>
    </location>
</feature>
<dbReference type="UniPathway" id="UPA00143"/>
<dbReference type="Proteomes" id="UP000245942">
    <property type="component" value="Unassembled WGS sequence"/>
</dbReference>
<dbReference type="EMBL" id="KZ819323">
    <property type="protein sequence ID" value="PWN22154.1"/>
    <property type="molecule type" value="Genomic_DNA"/>
</dbReference>
<feature type="compositionally biased region" description="Basic and acidic residues" evidence="2">
    <location>
        <begin position="1461"/>
        <end position="1474"/>
    </location>
</feature>